<reference evidence="1 2" key="1">
    <citation type="journal article" date="2013" name="J. Biotechnol.">
        <title>Establishment and interpretation of the genome sequence of the phytopathogenic fungus Rhizoctonia solani AG1-IB isolate 7/3/14.</title>
        <authorList>
            <person name="Wibberg D.W."/>
            <person name="Jelonek L.J."/>
            <person name="Rupp O.R."/>
            <person name="Hennig M.H."/>
            <person name="Eikmeyer F.E."/>
            <person name="Goesmann A.G."/>
            <person name="Hartmann A.H."/>
            <person name="Borriss R.B."/>
            <person name="Grosch R.G."/>
            <person name="Puehler A.P."/>
            <person name="Schlueter A.S."/>
        </authorList>
    </citation>
    <scope>NUCLEOTIDE SEQUENCE [LARGE SCALE GENOMIC DNA]</scope>
    <source>
        <strain evidence="2">AG1-IB / isolate 7/3/14</strain>
    </source>
</reference>
<dbReference type="HOGENOM" id="CLU_161094_0_0_1"/>
<dbReference type="EMBL" id="CAOJ01015562">
    <property type="protein sequence ID" value="CCO36136.1"/>
    <property type="molecule type" value="Genomic_DNA"/>
</dbReference>
<evidence type="ECO:0000313" key="1">
    <source>
        <dbReference type="EMBL" id="CCO36136.1"/>
    </source>
</evidence>
<evidence type="ECO:0000313" key="2">
    <source>
        <dbReference type="Proteomes" id="UP000012065"/>
    </source>
</evidence>
<dbReference type="Proteomes" id="UP000012065">
    <property type="component" value="Unassembled WGS sequence"/>
</dbReference>
<organism evidence="1 2">
    <name type="scientific">Thanatephorus cucumeris (strain AG1-IB / isolate 7/3/14)</name>
    <name type="common">Lettuce bottom rot fungus</name>
    <name type="synonym">Rhizoctonia solani</name>
    <dbReference type="NCBI Taxonomy" id="1108050"/>
    <lineage>
        <taxon>Eukaryota</taxon>
        <taxon>Fungi</taxon>
        <taxon>Dikarya</taxon>
        <taxon>Basidiomycota</taxon>
        <taxon>Agaricomycotina</taxon>
        <taxon>Agaricomycetes</taxon>
        <taxon>Cantharellales</taxon>
        <taxon>Ceratobasidiaceae</taxon>
        <taxon>Rhizoctonia</taxon>
        <taxon>Rhizoctonia solani AG-1</taxon>
    </lineage>
</organism>
<comment type="caution">
    <text evidence="1">The sequence shown here is derived from an EMBL/GenBank/DDBJ whole genome shotgun (WGS) entry which is preliminary data.</text>
</comment>
<name>M5C9R6_THACB</name>
<proteinExistence type="predicted"/>
<gene>
    <name evidence="1" type="ORF">BN14_10261</name>
</gene>
<sequence>MQFVFQKDRNENDPNADIEMVDAIGYGRLNFILVITLPQDDHFRIENPVTHVLAHVTEAKDVEGDATKELLSFIKGLAGRVFTKGRRSAGEWVIVDRTPGLEQTNFQVEEHAGDDEEGWGN</sequence>
<accession>M5C9R6</accession>
<protein>
    <submittedName>
        <fullName evidence="1">Uncharacterized protein</fullName>
    </submittedName>
</protein>
<dbReference type="AlphaFoldDB" id="M5C9R6"/>